<evidence type="ECO:0000313" key="1">
    <source>
        <dbReference type="EMBL" id="NFA42135.1"/>
    </source>
</evidence>
<dbReference type="Proteomes" id="UP000472355">
    <property type="component" value="Unassembled WGS sequence"/>
</dbReference>
<gene>
    <name evidence="1" type="ORF">EXM65_05975</name>
</gene>
<sequence>MEDEIYRILQDTSNVYEGWYRENIKETHVTFFTYHATPINFSNCDYENINNSVQIDVWGTDVEEVRKTEKEVKKLLKENEFIWIESNRDFETDTGLFHYSDRFNYLADADD</sequence>
<dbReference type="AlphaFoldDB" id="A0A6B4VAQ9"/>
<accession>A0A6B4VAQ9</accession>
<organism evidence="1 2">
    <name type="scientific">Clostridium botulinum</name>
    <dbReference type="NCBI Taxonomy" id="1491"/>
    <lineage>
        <taxon>Bacteria</taxon>
        <taxon>Bacillati</taxon>
        <taxon>Bacillota</taxon>
        <taxon>Clostridia</taxon>
        <taxon>Eubacteriales</taxon>
        <taxon>Clostridiaceae</taxon>
        <taxon>Clostridium</taxon>
    </lineage>
</organism>
<name>A0A6B4VAQ9_CLOBO</name>
<comment type="caution">
    <text evidence="1">The sequence shown here is derived from an EMBL/GenBank/DDBJ whole genome shotgun (WGS) entry which is preliminary data.</text>
</comment>
<evidence type="ECO:0000313" key="2">
    <source>
        <dbReference type="Proteomes" id="UP000472355"/>
    </source>
</evidence>
<protein>
    <submittedName>
        <fullName evidence="1">Uncharacterized protein</fullName>
    </submittedName>
</protein>
<reference evidence="1 2" key="1">
    <citation type="submission" date="2019-02" db="EMBL/GenBank/DDBJ databases">
        <title>Genome sequencing of Clostridium botulinum clinical isolates.</title>
        <authorList>
            <person name="Brunt J."/>
            <person name="Van Vliet A.H.M."/>
            <person name="Stringer S.C."/>
            <person name="Grant K.A."/>
            <person name="Carter A.C."/>
            <person name="Peck M.W."/>
        </authorList>
    </citation>
    <scope>NUCLEOTIDE SEQUENCE [LARGE SCALE GENOMIC DNA]</scope>
    <source>
        <strain evidence="1 2">H113700579</strain>
    </source>
</reference>
<dbReference type="RefSeq" id="WP_205464606.1">
    <property type="nucleotide sequence ID" value="NZ_QPZU01000011.1"/>
</dbReference>
<proteinExistence type="predicted"/>
<dbReference type="EMBL" id="SGKU01000012">
    <property type="protein sequence ID" value="NFA42135.1"/>
    <property type="molecule type" value="Genomic_DNA"/>
</dbReference>